<comment type="caution">
    <text evidence="7">The sequence shown here is derived from an EMBL/GenBank/DDBJ whole genome shotgun (WGS) entry which is preliminary data.</text>
</comment>
<keyword evidence="2" id="KW-0805">Transcription regulation</keyword>
<dbReference type="CDD" id="cd06171">
    <property type="entry name" value="Sigma70_r4"/>
    <property type="match status" value="1"/>
</dbReference>
<gene>
    <name evidence="7" type="ORF">GCM10008013_16060</name>
</gene>
<evidence type="ECO:0000313" key="8">
    <source>
        <dbReference type="Proteomes" id="UP000659344"/>
    </source>
</evidence>
<feature type="domain" description="RNA polymerase sigma factor 70 region 4 type 2" evidence="6">
    <location>
        <begin position="106"/>
        <end position="157"/>
    </location>
</feature>
<keyword evidence="8" id="KW-1185">Reference proteome</keyword>
<dbReference type="EMBL" id="BMFT01000001">
    <property type="protein sequence ID" value="GGH19405.1"/>
    <property type="molecule type" value="Genomic_DNA"/>
</dbReference>
<accession>A0ABQ1YB02</accession>
<evidence type="ECO:0000256" key="3">
    <source>
        <dbReference type="ARBA" id="ARBA00023082"/>
    </source>
</evidence>
<organism evidence="7 8">
    <name type="scientific">Paenibacillus segetis</name>
    <dbReference type="NCBI Taxonomy" id="1325360"/>
    <lineage>
        <taxon>Bacteria</taxon>
        <taxon>Bacillati</taxon>
        <taxon>Bacillota</taxon>
        <taxon>Bacilli</taxon>
        <taxon>Bacillales</taxon>
        <taxon>Paenibacillaceae</taxon>
        <taxon>Paenibacillus</taxon>
    </lineage>
</organism>
<comment type="similarity">
    <text evidence="1">Belongs to the sigma-70 factor family. ECF subfamily.</text>
</comment>
<dbReference type="InterPro" id="IPR036388">
    <property type="entry name" value="WH-like_DNA-bd_sf"/>
</dbReference>
<dbReference type="InterPro" id="IPR014284">
    <property type="entry name" value="RNA_pol_sigma-70_dom"/>
</dbReference>
<protein>
    <submittedName>
        <fullName evidence="7">DNA-directed RNA polymerase sigma-70 factor</fullName>
    </submittedName>
</protein>
<proteinExistence type="inferred from homology"/>
<dbReference type="Gene3D" id="1.10.1740.10">
    <property type="match status" value="1"/>
</dbReference>
<evidence type="ECO:0000259" key="6">
    <source>
        <dbReference type="Pfam" id="PF08281"/>
    </source>
</evidence>
<dbReference type="RefSeq" id="WP_188537493.1">
    <property type="nucleotide sequence ID" value="NZ_BMFT01000001.1"/>
</dbReference>
<dbReference type="PANTHER" id="PTHR43133">
    <property type="entry name" value="RNA POLYMERASE ECF-TYPE SIGMA FACTO"/>
    <property type="match status" value="1"/>
</dbReference>
<evidence type="ECO:0000256" key="2">
    <source>
        <dbReference type="ARBA" id="ARBA00023015"/>
    </source>
</evidence>
<evidence type="ECO:0000259" key="5">
    <source>
        <dbReference type="Pfam" id="PF04542"/>
    </source>
</evidence>
<evidence type="ECO:0000256" key="4">
    <source>
        <dbReference type="ARBA" id="ARBA00023163"/>
    </source>
</evidence>
<dbReference type="SUPFAM" id="SSF88659">
    <property type="entry name" value="Sigma3 and sigma4 domains of RNA polymerase sigma factors"/>
    <property type="match status" value="1"/>
</dbReference>
<evidence type="ECO:0000313" key="7">
    <source>
        <dbReference type="EMBL" id="GGH19405.1"/>
    </source>
</evidence>
<dbReference type="PANTHER" id="PTHR43133:SF60">
    <property type="entry name" value="RNA POLYMERASE SIGMA FACTOR SIGV"/>
    <property type="match status" value="1"/>
</dbReference>
<dbReference type="InterPro" id="IPR013249">
    <property type="entry name" value="RNA_pol_sigma70_r4_t2"/>
</dbReference>
<evidence type="ECO:0000256" key="1">
    <source>
        <dbReference type="ARBA" id="ARBA00010641"/>
    </source>
</evidence>
<keyword evidence="3" id="KW-0731">Sigma factor</keyword>
<dbReference type="Proteomes" id="UP000659344">
    <property type="component" value="Unassembled WGS sequence"/>
</dbReference>
<name>A0ABQ1YB02_9BACL</name>
<dbReference type="Pfam" id="PF04542">
    <property type="entry name" value="Sigma70_r2"/>
    <property type="match status" value="1"/>
</dbReference>
<keyword evidence="4" id="KW-0804">Transcription</keyword>
<keyword evidence="7" id="KW-0240">DNA-directed RNA polymerase</keyword>
<dbReference type="InterPro" id="IPR007627">
    <property type="entry name" value="RNA_pol_sigma70_r2"/>
</dbReference>
<dbReference type="InterPro" id="IPR013324">
    <property type="entry name" value="RNA_pol_sigma_r3/r4-like"/>
</dbReference>
<dbReference type="InterPro" id="IPR013325">
    <property type="entry name" value="RNA_pol_sigma_r2"/>
</dbReference>
<reference evidence="8" key="1">
    <citation type="journal article" date="2019" name="Int. J. Syst. Evol. Microbiol.">
        <title>The Global Catalogue of Microorganisms (GCM) 10K type strain sequencing project: providing services to taxonomists for standard genome sequencing and annotation.</title>
        <authorList>
            <consortium name="The Broad Institute Genomics Platform"/>
            <consortium name="The Broad Institute Genome Sequencing Center for Infectious Disease"/>
            <person name="Wu L."/>
            <person name="Ma J."/>
        </authorList>
    </citation>
    <scope>NUCLEOTIDE SEQUENCE [LARGE SCALE GENOMIC DNA]</scope>
    <source>
        <strain evidence="8">CGMCC 1.12769</strain>
    </source>
</reference>
<feature type="domain" description="RNA polymerase sigma-70 region 2" evidence="5">
    <location>
        <begin position="16"/>
        <end position="80"/>
    </location>
</feature>
<dbReference type="Gene3D" id="1.10.10.10">
    <property type="entry name" value="Winged helix-like DNA-binding domain superfamily/Winged helix DNA-binding domain"/>
    <property type="match status" value="1"/>
</dbReference>
<dbReference type="GO" id="GO:0000428">
    <property type="term" value="C:DNA-directed RNA polymerase complex"/>
    <property type="evidence" value="ECO:0007669"/>
    <property type="project" value="UniProtKB-KW"/>
</dbReference>
<dbReference type="InterPro" id="IPR039425">
    <property type="entry name" value="RNA_pol_sigma-70-like"/>
</dbReference>
<dbReference type="SUPFAM" id="SSF88946">
    <property type="entry name" value="Sigma2 domain of RNA polymerase sigma factors"/>
    <property type="match status" value="1"/>
</dbReference>
<dbReference type="NCBIfam" id="TIGR02937">
    <property type="entry name" value="sigma70-ECF"/>
    <property type="match status" value="1"/>
</dbReference>
<sequence length="182" mass="21709">MRKNSLLRTDRELGEIYRRNVDTVYRLCYMYLKNSADAEDAVQSIFLKLIKSSPIFSDHEHEKAWFIVLTQNHCKDILKSWWKTRRIDLTALPEVSCWDDCEQSGEVLERLLTLPNKYKIVLYLYYFEDYSVKEISNMLKRKVSTIQTQLATGRKLLKMNLVDRTQDNYVINLRTRDKTVEN</sequence>
<dbReference type="Pfam" id="PF08281">
    <property type="entry name" value="Sigma70_r4_2"/>
    <property type="match status" value="1"/>
</dbReference>